<evidence type="ECO:0000313" key="3">
    <source>
        <dbReference type="Proteomes" id="UP001500908"/>
    </source>
</evidence>
<proteinExistence type="predicted"/>
<evidence type="ECO:0000256" key="1">
    <source>
        <dbReference type="SAM" id="MobiDB-lite"/>
    </source>
</evidence>
<accession>A0ABP7FBS5</accession>
<gene>
    <name evidence="2" type="ORF">GCM10022402_12710</name>
</gene>
<comment type="caution">
    <text evidence="2">The sequence shown here is derived from an EMBL/GenBank/DDBJ whole genome shotgun (WGS) entry which is preliminary data.</text>
</comment>
<name>A0ABP7FBS5_9ACTN</name>
<organism evidence="2 3">
    <name type="scientific">Salinactinospora qingdaonensis</name>
    <dbReference type="NCBI Taxonomy" id="702744"/>
    <lineage>
        <taxon>Bacteria</taxon>
        <taxon>Bacillati</taxon>
        <taxon>Actinomycetota</taxon>
        <taxon>Actinomycetes</taxon>
        <taxon>Streptosporangiales</taxon>
        <taxon>Nocardiopsidaceae</taxon>
        <taxon>Salinactinospora</taxon>
    </lineage>
</organism>
<evidence type="ECO:0000313" key="2">
    <source>
        <dbReference type="EMBL" id="GAA3733787.1"/>
    </source>
</evidence>
<protein>
    <submittedName>
        <fullName evidence="2">Uncharacterized protein</fullName>
    </submittedName>
</protein>
<keyword evidence="3" id="KW-1185">Reference proteome</keyword>
<dbReference type="RefSeq" id="WP_344968296.1">
    <property type="nucleotide sequence ID" value="NZ_BAABDD010000004.1"/>
</dbReference>
<dbReference type="Proteomes" id="UP001500908">
    <property type="component" value="Unassembled WGS sequence"/>
</dbReference>
<sequence>MRALPTPESTPPHDLPEGVALNAVPDWSAMARDWDGVHLTFAGLLSAYHVHLTRQGWTSTLWTWETEQTLWLRDVFTHRREPPPLTDLPTDIPEHDHLHLRATPV</sequence>
<dbReference type="EMBL" id="BAABDD010000004">
    <property type="protein sequence ID" value="GAA3733787.1"/>
    <property type="molecule type" value="Genomic_DNA"/>
</dbReference>
<reference evidence="3" key="1">
    <citation type="journal article" date="2019" name="Int. J. Syst. Evol. Microbiol.">
        <title>The Global Catalogue of Microorganisms (GCM) 10K type strain sequencing project: providing services to taxonomists for standard genome sequencing and annotation.</title>
        <authorList>
            <consortium name="The Broad Institute Genomics Platform"/>
            <consortium name="The Broad Institute Genome Sequencing Center for Infectious Disease"/>
            <person name="Wu L."/>
            <person name="Ma J."/>
        </authorList>
    </citation>
    <scope>NUCLEOTIDE SEQUENCE [LARGE SCALE GENOMIC DNA]</scope>
    <source>
        <strain evidence="3">JCM 17137</strain>
    </source>
</reference>
<feature type="region of interest" description="Disordered" evidence="1">
    <location>
        <begin position="84"/>
        <end position="105"/>
    </location>
</feature>